<organism evidence="2 3">
    <name type="scientific">Helicobacter acinonychis (strain Sheeba)</name>
    <dbReference type="NCBI Taxonomy" id="382638"/>
    <lineage>
        <taxon>Bacteria</taxon>
        <taxon>Pseudomonadati</taxon>
        <taxon>Campylobacterota</taxon>
        <taxon>Epsilonproteobacteria</taxon>
        <taxon>Campylobacterales</taxon>
        <taxon>Helicobacteraceae</taxon>
        <taxon>Helicobacter</taxon>
    </lineage>
</organism>
<keyword evidence="1" id="KW-0812">Transmembrane</keyword>
<dbReference type="RefSeq" id="WP_011578541.1">
    <property type="nucleotide sequence ID" value="NC_008229.1"/>
</dbReference>
<reference evidence="2 3" key="1">
    <citation type="journal article" date="2006" name="PLoS Genet.">
        <title>Who ate whom? Adaptive Helicobacter genomic changes that accompanied a host jump from early humans to large felines.</title>
        <authorList>
            <person name="Eppinger M."/>
            <person name="Baar C."/>
            <person name="Linz B."/>
            <person name="Raddatz G."/>
            <person name="Lanz C."/>
            <person name="Keller H."/>
            <person name="Morelli G."/>
            <person name="Gressmann H."/>
            <person name="Achtman M."/>
            <person name="Schuster S.C."/>
        </authorList>
    </citation>
    <scope>NUCLEOTIDE SEQUENCE [LARGE SCALE GENOMIC DNA]</scope>
    <source>
        <strain evidence="2 3">Sheeba</strain>
    </source>
</reference>
<dbReference type="AlphaFoldDB" id="Q17V67"/>
<dbReference type="STRING" id="382638.Hac_1764"/>
<evidence type="ECO:0000256" key="1">
    <source>
        <dbReference type="SAM" id="Phobius"/>
    </source>
</evidence>
<sequence>MGTIGIGLFVGARGNSASVGHLAMLLAYLIGGLSFILLFYFWGN</sequence>
<evidence type="ECO:0000313" key="3">
    <source>
        <dbReference type="Proteomes" id="UP000000775"/>
    </source>
</evidence>
<dbReference type="EMBL" id="AM260522">
    <property type="protein sequence ID" value="CAK00459.1"/>
    <property type="molecule type" value="Genomic_DNA"/>
</dbReference>
<evidence type="ECO:0000313" key="2">
    <source>
        <dbReference type="EMBL" id="CAK00459.1"/>
    </source>
</evidence>
<dbReference type="Proteomes" id="UP000000775">
    <property type="component" value="Chromosome"/>
</dbReference>
<protein>
    <submittedName>
        <fullName evidence="2">Amino acid permease 1</fullName>
    </submittedName>
</protein>
<gene>
    <name evidence="2" type="primary">rocE fragment 1</name>
    <name evidence="2" type="ordered locus">Hac_1764</name>
</gene>
<name>Q17V67_HELAH</name>
<keyword evidence="1" id="KW-1133">Transmembrane helix</keyword>
<keyword evidence="1" id="KW-0472">Membrane</keyword>
<proteinExistence type="predicted"/>
<accession>Q17V67</accession>
<dbReference type="KEGG" id="hac:Hac_1764"/>
<keyword evidence="3" id="KW-1185">Reference proteome</keyword>
<feature type="transmembrane region" description="Helical" evidence="1">
    <location>
        <begin position="20"/>
        <end position="42"/>
    </location>
</feature>
<dbReference type="HOGENOM" id="CLU_3217020_0_0_7"/>
<dbReference type="GeneID" id="91961874"/>